<evidence type="ECO:0000256" key="11">
    <source>
        <dbReference type="ARBA" id="ARBA00031088"/>
    </source>
</evidence>
<evidence type="ECO:0000256" key="1">
    <source>
        <dbReference type="ARBA" id="ARBA00002724"/>
    </source>
</evidence>
<dbReference type="GO" id="GO:0005737">
    <property type="term" value="C:cytoplasm"/>
    <property type="evidence" value="ECO:0007669"/>
    <property type="project" value="UniProtKB-SubCell"/>
</dbReference>
<dbReference type="EMBL" id="SLUO01000003">
    <property type="protein sequence ID" value="TCL60089.1"/>
    <property type="molecule type" value="Genomic_DNA"/>
</dbReference>
<dbReference type="InterPro" id="IPR004573">
    <property type="entry name" value="rRNA_ssu_MeTfrase_B"/>
</dbReference>
<evidence type="ECO:0000256" key="9">
    <source>
        <dbReference type="ARBA" id="ARBA00022884"/>
    </source>
</evidence>
<keyword evidence="9 13" id="KW-0694">RNA-binding</keyword>
<dbReference type="CDD" id="cd02440">
    <property type="entry name" value="AdoMet_MTases"/>
    <property type="match status" value="1"/>
</dbReference>
<dbReference type="GO" id="GO:0003723">
    <property type="term" value="F:RNA binding"/>
    <property type="evidence" value="ECO:0007669"/>
    <property type="project" value="UniProtKB-UniRule"/>
</dbReference>
<evidence type="ECO:0000256" key="7">
    <source>
        <dbReference type="ARBA" id="ARBA00022679"/>
    </source>
</evidence>
<dbReference type="InterPro" id="IPR035926">
    <property type="entry name" value="NusB-like_sf"/>
</dbReference>
<dbReference type="PRINTS" id="PR02008">
    <property type="entry name" value="RCMTFAMILY"/>
</dbReference>
<feature type="domain" description="SAM-dependent MTase RsmB/NOP-type" evidence="14">
    <location>
        <begin position="171"/>
        <end position="432"/>
    </location>
</feature>
<comment type="function">
    <text evidence="1">Specifically methylates the cytosine at position 967 (m5C967) of 16S rRNA.</text>
</comment>
<dbReference type="SUPFAM" id="SSF48013">
    <property type="entry name" value="NusB-like"/>
    <property type="match status" value="1"/>
</dbReference>
<dbReference type="Gene3D" id="3.40.50.150">
    <property type="entry name" value="Vaccinia Virus protein VP39"/>
    <property type="match status" value="1"/>
</dbReference>
<keyword evidence="7 13" id="KW-0808">Transferase</keyword>
<dbReference type="NCBIfam" id="TIGR00563">
    <property type="entry name" value="rsmB"/>
    <property type="match status" value="1"/>
</dbReference>
<dbReference type="SUPFAM" id="SSF53335">
    <property type="entry name" value="S-adenosyl-L-methionine-dependent methyltransferases"/>
    <property type="match status" value="1"/>
</dbReference>
<dbReference type="Pfam" id="PF01189">
    <property type="entry name" value="Methyltr_RsmB-F"/>
    <property type="match status" value="1"/>
</dbReference>
<dbReference type="Pfam" id="PF22458">
    <property type="entry name" value="RsmF-B_ferredox"/>
    <property type="match status" value="1"/>
</dbReference>
<protein>
    <recommendedName>
        <fullName evidence="3">16S rRNA (cytosine(967)-C(5))-methyltransferase</fullName>
        <ecNumber evidence="3">2.1.1.176</ecNumber>
    </recommendedName>
    <alternativeName>
        <fullName evidence="10">16S rRNA m5C967 methyltransferase</fullName>
    </alternativeName>
    <alternativeName>
        <fullName evidence="11">rRNA (cytosine-C(5)-)-methyltransferase RsmB</fullName>
    </alternativeName>
</protein>
<evidence type="ECO:0000256" key="12">
    <source>
        <dbReference type="ARBA" id="ARBA00047283"/>
    </source>
</evidence>
<comment type="caution">
    <text evidence="15">The sequence shown here is derived from an EMBL/GenBank/DDBJ whole genome shotgun (WGS) entry which is preliminary data.</text>
</comment>
<feature type="binding site" evidence="13">
    <location>
        <position position="332"/>
    </location>
    <ligand>
        <name>S-adenosyl-L-methionine</name>
        <dbReference type="ChEBI" id="CHEBI:59789"/>
    </ligand>
</feature>
<dbReference type="NCBIfam" id="NF011494">
    <property type="entry name" value="PRK14902.1"/>
    <property type="match status" value="1"/>
</dbReference>
<comment type="catalytic activity">
    <reaction evidence="12">
        <text>cytidine(967) in 16S rRNA + S-adenosyl-L-methionine = 5-methylcytidine(967) in 16S rRNA + S-adenosyl-L-homocysteine + H(+)</text>
        <dbReference type="Rhea" id="RHEA:42748"/>
        <dbReference type="Rhea" id="RHEA-COMP:10219"/>
        <dbReference type="Rhea" id="RHEA-COMP:10220"/>
        <dbReference type="ChEBI" id="CHEBI:15378"/>
        <dbReference type="ChEBI" id="CHEBI:57856"/>
        <dbReference type="ChEBI" id="CHEBI:59789"/>
        <dbReference type="ChEBI" id="CHEBI:74483"/>
        <dbReference type="ChEBI" id="CHEBI:82748"/>
        <dbReference type="EC" id="2.1.1.176"/>
    </reaction>
</comment>
<dbReference type="RefSeq" id="WP_031389535.1">
    <property type="nucleotide sequence ID" value="NZ_JPNB01000001.1"/>
</dbReference>
<dbReference type="InterPro" id="IPR049560">
    <property type="entry name" value="MeTrfase_RsmB-F_NOP2_cat"/>
</dbReference>
<dbReference type="PANTHER" id="PTHR22807:SF53">
    <property type="entry name" value="RIBOSOMAL RNA SMALL SUBUNIT METHYLTRANSFERASE B-RELATED"/>
    <property type="match status" value="1"/>
</dbReference>
<comment type="subcellular location">
    <subcellularLocation>
        <location evidence="2">Cytoplasm</location>
    </subcellularLocation>
</comment>
<evidence type="ECO:0000256" key="3">
    <source>
        <dbReference type="ARBA" id="ARBA00012140"/>
    </source>
</evidence>
<keyword evidence="5" id="KW-0698">rRNA processing</keyword>
<feature type="active site" description="Nucleophile" evidence="13">
    <location>
        <position position="385"/>
    </location>
</feature>
<comment type="similarity">
    <text evidence="13">Belongs to the class I-like SAM-binding methyltransferase superfamily. RsmB/NOP family.</text>
</comment>
<evidence type="ECO:0000256" key="8">
    <source>
        <dbReference type="ARBA" id="ARBA00022691"/>
    </source>
</evidence>
<feature type="binding site" evidence="13">
    <location>
        <position position="314"/>
    </location>
    <ligand>
        <name>S-adenosyl-L-methionine</name>
        <dbReference type="ChEBI" id="CHEBI:59789"/>
    </ligand>
</feature>
<name>A0A4R1R3V1_9FIRM</name>
<evidence type="ECO:0000256" key="6">
    <source>
        <dbReference type="ARBA" id="ARBA00022603"/>
    </source>
</evidence>
<proteinExistence type="inferred from homology"/>
<evidence type="ECO:0000313" key="15">
    <source>
        <dbReference type="EMBL" id="TCL60089.1"/>
    </source>
</evidence>
<feature type="binding site" evidence="13">
    <location>
        <position position="287"/>
    </location>
    <ligand>
        <name>S-adenosyl-L-methionine</name>
        <dbReference type="ChEBI" id="CHEBI:59789"/>
    </ligand>
</feature>
<sequence>MNIRELILDMLLELEKEKTYSHILMRNVLDKYDYLTAQEKAFIKRVTEGTLERRIQIDYILDSYSKVPVKKMKPLIRNLLRMSVYQILFMDGIPDSAVCNEAVKLANKRKFQSLKGFINGVLRNIARQKSEISYPDKEKNPKEYLSIWYSMPEFLISMWMEDYGIEQTENMLQAMLAVRPVTVRLKETMSGEEKETLLKRIEEAGIRIRKHPYLPYAYELERLEGVRSIPGFEEGLLTVQDVSSMLCVEDAGIKEGDFILDVCAAPGGKATHAAVKLKGSGKVLARDLTEDKTALIEENIQRQSLLNITAEAYDASVYDETLHEKADVVLADLPCSGLGIVGKKRDIKYNITTEALEGLPLLQKKILSTVWQYVKPGGVLIYSTCTIHKEENERVAEWFAQNHPFELIDSKQLLPGLHETDGFFIARFKRHV</sequence>
<dbReference type="InterPro" id="IPR006027">
    <property type="entry name" value="NusB_RsmB_TIM44"/>
</dbReference>
<evidence type="ECO:0000256" key="10">
    <source>
        <dbReference type="ARBA" id="ARBA00030399"/>
    </source>
</evidence>
<evidence type="ECO:0000256" key="13">
    <source>
        <dbReference type="PROSITE-ProRule" id="PRU01023"/>
    </source>
</evidence>
<dbReference type="PANTHER" id="PTHR22807">
    <property type="entry name" value="NOP2 YEAST -RELATED NOL1/NOP2/FMU SUN DOMAIN-CONTAINING"/>
    <property type="match status" value="1"/>
</dbReference>
<dbReference type="Proteomes" id="UP000295718">
    <property type="component" value="Unassembled WGS sequence"/>
</dbReference>
<dbReference type="PROSITE" id="PS51686">
    <property type="entry name" value="SAM_MT_RSMB_NOP"/>
    <property type="match status" value="1"/>
</dbReference>
<evidence type="ECO:0000256" key="4">
    <source>
        <dbReference type="ARBA" id="ARBA00022490"/>
    </source>
</evidence>
<evidence type="ECO:0000256" key="5">
    <source>
        <dbReference type="ARBA" id="ARBA00022552"/>
    </source>
</evidence>
<evidence type="ECO:0000256" key="2">
    <source>
        <dbReference type="ARBA" id="ARBA00004496"/>
    </source>
</evidence>
<keyword evidence="4" id="KW-0963">Cytoplasm</keyword>
<dbReference type="STRING" id="1469948.GCA_000732725_00779"/>
<keyword evidence="8 13" id="KW-0949">S-adenosyl-L-methionine</keyword>
<dbReference type="EC" id="2.1.1.176" evidence="3"/>
<feature type="binding site" evidence="13">
    <location>
        <begin position="263"/>
        <end position="269"/>
    </location>
    <ligand>
        <name>S-adenosyl-L-methionine</name>
        <dbReference type="ChEBI" id="CHEBI:59789"/>
    </ligand>
</feature>
<dbReference type="InterPro" id="IPR029063">
    <property type="entry name" value="SAM-dependent_MTases_sf"/>
</dbReference>
<organism evidence="15 16">
    <name type="scientific">Kineothrix alysoides</name>
    <dbReference type="NCBI Taxonomy" id="1469948"/>
    <lineage>
        <taxon>Bacteria</taxon>
        <taxon>Bacillati</taxon>
        <taxon>Bacillota</taxon>
        <taxon>Clostridia</taxon>
        <taxon>Lachnospirales</taxon>
        <taxon>Lachnospiraceae</taxon>
        <taxon>Kineothrix</taxon>
    </lineage>
</organism>
<dbReference type="InterPro" id="IPR054728">
    <property type="entry name" value="RsmB-like_ferredoxin"/>
</dbReference>
<dbReference type="Gene3D" id="1.10.940.10">
    <property type="entry name" value="NusB-like"/>
    <property type="match status" value="1"/>
</dbReference>
<dbReference type="InterPro" id="IPR023267">
    <property type="entry name" value="RCMT"/>
</dbReference>
<reference evidence="15 16" key="1">
    <citation type="submission" date="2019-03" db="EMBL/GenBank/DDBJ databases">
        <title>Genomic Encyclopedia of Type Strains, Phase IV (KMG-IV): sequencing the most valuable type-strain genomes for metagenomic binning, comparative biology and taxonomic classification.</title>
        <authorList>
            <person name="Goeker M."/>
        </authorList>
    </citation>
    <scope>NUCLEOTIDE SEQUENCE [LARGE SCALE GENOMIC DNA]</scope>
    <source>
        <strain evidence="15 16">DSM 100556</strain>
    </source>
</reference>
<dbReference type="OrthoDB" id="9810297at2"/>
<evidence type="ECO:0000313" key="16">
    <source>
        <dbReference type="Proteomes" id="UP000295718"/>
    </source>
</evidence>
<gene>
    <name evidence="15" type="ORF">EDD76_103282</name>
</gene>
<dbReference type="Pfam" id="PF01029">
    <property type="entry name" value="NusB"/>
    <property type="match status" value="1"/>
</dbReference>
<keyword evidence="6 13" id="KW-0489">Methyltransferase</keyword>
<evidence type="ECO:0000259" key="14">
    <source>
        <dbReference type="PROSITE" id="PS51686"/>
    </source>
</evidence>
<dbReference type="InterPro" id="IPR001678">
    <property type="entry name" value="MeTrfase_RsmB-F_NOP2_dom"/>
</dbReference>
<keyword evidence="16" id="KW-1185">Reference proteome</keyword>
<dbReference type="GO" id="GO:0008649">
    <property type="term" value="F:rRNA methyltransferase activity"/>
    <property type="evidence" value="ECO:0007669"/>
    <property type="project" value="InterPro"/>
</dbReference>
<dbReference type="AlphaFoldDB" id="A0A4R1R3V1"/>
<accession>A0A4R1R3V1</accession>
<dbReference type="GO" id="GO:0006355">
    <property type="term" value="P:regulation of DNA-templated transcription"/>
    <property type="evidence" value="ECO:0007669"/>
    <property type="project" value="InterPro"/>
</dbReference>